<feature type="transmembrane region" description="Helical" evidence="7">
    <location>
        <begin position="132"/>
        <end position="152"/>
    </location>
</feature>
<keyword evidence="5 7" id="KW-1133">Transmembrane helix</keyword>
<feature type="transmembrane region" description="Helical" evidence="7">
    <location>
        <begin position="196"/>
        <end position="215"/>
    </location>
</feature>
<feature type="transmembrane region" description="Helical" evidence="7">
    <location>
        <begin position="158"/>
        <end position="176"/>
    </location>
</feature>
<gene>
    <name evidence="9" type="ORF">AVCANL283_00710</name>
</gene>
<proteinExistence type="predicted"/>
<dbReference type="InterPro" id="IPR036259">
    <property type="entry name" value="MFS_trans_sf"/>
</dbReference>
<accession>A0ABS7WRQ6</accession>
<evidence type="ECO:0000313" key="10">
    <source>
        <dbReference type="Proteomes" id="UP000786183"/>
    </source>
</evidence>
<dbReference type="Proteomes" id="UP000786183">
    <property type="component" value="Unassembled WGS sequence"/>
</dbReference>
<feature type="transmembrane region" description="Helical" evidence="7">
    <location>
        <begin position="328"/>
        <end position="349"/>
    </location>
</feature>
<evidence type="ECO:0000256" key="5">
    <source>
        <dbReference type="ARBA" id="ARBA00022989"/>
    </source>
</evidence>
<evidence type="ECO:0000256" key="1">
    <source>
        <dbReference type="ARBA" id="ARBA00004651"/>
    </source>
</evidence>
<sequence length="390" mass="43635">MNMLKLSVLSISLATVTSGAAVSPALGLIAKYFSNEAEIMIKLIITIPSIMIIFTSFIFAKLSKIINAKYIAMIGFCLFLVGGVFPYFLNNIYLILISRAILGIGAGFLTPLSVSLIGILFEKHEQVKLMSLSGMCNQLGAVITVSISGFLASLSWQFSFLIYFFVIFIFLLNIIYLPKVMLSNTHKELDKRNLKIIYPFYISLFLTQVLFFNFTNNFSIIYEKEKLINPSFIGILMGSSGICGAFVSFKFSKLFSIVKEKIRYIGALGFLIAFLLFSIRFSENYYVFNLNLMLIIGIIACFFNGSAVGILMPFAFSQISIKSKKSALSTNMAIASACVFSGQFCSPFIDEIFMHLFNLHHPRDAFLIAALIALCLFIYNFRVKIKLNSK</sequence>
<organism evidence="9 10">
    <name type="scientific">Campylobacter canadensis</name>
    <dbReference type="NCBI Taxonomy" id="449520"/>
    <lineage>
        <taxon>Bacteria</taxon>
        <taxon>Pseudomonadati</taxon>
        <taxon>Campylobacterota</taxon>
        <taxon>Epsilonproteobacteria</taxon>
        <taxon>Campylobacterales</taxon>
        <taxon>Campylobacteraceae</taxon>
        <taxon>Campylobacter</taxon>
    </lineage>
</organism>
<keyword evidence="3" id="KW-1003">Cell membrane</keyword>
<feature type="transmembrane region" description="Helical" evidence="7">
    <location>
        <begin position="293"/>
        <end position="316"/>
    </location>
</feature>
<evidence type="ECO:0000256" key="6">
    <source>
        <dbReference type="ARBA" id="ARBA00023136"/>
    </source>
</evidence>
<evidence type="ECO:0000256" key="2">
    <source>
        <dbReference type="ARBA" id="ARBA00022448"/>
    </source>
</evidence>
<reference evidence="9 10" key="1">
    <citation type="submission" date="2020-07" db="EMBL/GenBank/DDBJ databases">
        <title>Transfer of Campylobacter canadensis to the novel genus Avispirillum gen. nov., that also includes two novel species recovered from migratory waterfowl: Avispirillum anseris sp. nov. and Avispirillum brantae sp. nov.</title>
        <authorList>
            <person name="Miller W.G."/>
            <person name="Chapman M.H."/>
            <person name="Yee E."/>
            <person name="Inglis G.D."/>
        </authorList>
    </citation>
    <scope>NUCLEOTIDE SEQUENCE [LARGE SCALE GENOMIC DNA]</scope>
    <source>
        <strain evidence="9 10">L283</strain>
    </source>
</reference>
<dbReference type="PANTHER" id="PTHR23517">
    <property type="entry name" value="RESISTANCE PROTEIN MDTM, PUTATIVE-RELATED-RELATED"/>
    <property type="match status" value="1"/>
</dbReference>
<keyword evidence="6 7" id="KW-0472">Membrane</keyword>
<protein>
    <submittedName>
        <fullName evidence="9">MFS transporter</fullName>
    </submittedName>
</protein>
<dbReference type="Gene3D" id="1.20.1250.20">
    <property type="entry name" value="MFS general substrate transporter like domains"/>
    <property type="match status" value="2"/>
</dbReference>
<dbReference type="InterPro" id="IPR020846">
    <property type="entry name" value="MFS_dom"/>
</dbReference>
<comment type="caution">
    <text evidence="9">The sequence shown here is derived from an EMBL/GenBank/DDBJ whole genome shotgun (WGS) entry which is preliminary data.</text>
</comment>
<evidence type="ECO:0000256" key="3">
    <source>
        <dbReference type="ARBA" id="ARBA00022475"/>
    </source>
</evidence>
<keyword evidence="4 7" id="KW-0812">Transmembrane</keyword>
<feature type="transmembrane region" description="Helical" evidence="7">
    <location>
        <begin position="227"/>
        <end position="249"/>
    </location>
</feature>
<feature type="domain" description="Major facilitator superfamily (MFS) profile" evidence="8">
    <location>
        <begin position="1"/>
        <end position="388"/>
    </location>
</feature>
<name>A0ABS7WRQ6_9BACT</name>
<dbReference type="PANTHER" id="PTHR23517:SF3">
    <property type="entry name" value="INTEGRAL MEMBRANE TRANSPORT PROTEIN"/>
    <property type="match status" value="1"/>
</dbReference>
<keyword evidence="10" id="KW-1185">Reference proteome</keyword>
<evidence type="ECO:0000256" key="4">
    <source>
        <dbReference type="ARBA" id="ARBA00022692"/>
    </source>
</evidence>
<feature type="transmembrane region" description="Helical" evidence="7">
    <location>
        <begin position="95"/>
        <end position="120"/>
    </location>
</feature>
<evidence type="ECO:0000259" key="8">
    <source>
        <dbReference type="PROSITE" id="PS50850"/>
    </source>
</evidence>
<feature type="transmembrane region" description="Helical" evidence="7">
    <location>
        <begin position="261"/>
        <end position="281"/>
    </location>
</feature>
<feature type="transmembrane region" description="Helical" evidence="7">
    <location>
        <begin position="365"/>
        <end position="381"/>
    </location>
</feature>
<dbReference type="EMBL" id="JACGBB010000001">
    <property type="protein sequence ID" value="MBZ7986634.1"/>
    <property type="molecule type" value="Genomic_DNA"/>
</dbReference>
<feature type="transmembrane region" description="Helical" evidence="7">
    <location>
        <begin position="70"/>
        <end position="89"/>
    </location>
</feature>
<dbReference type="InterPro" id="IPR050171">
    <property type="entry name" value="MFS_Transporters"/>
</dbReference>
<dbReference type="Pfam" id="PF07690">
    <property type="entry name" value="MFS_1"/>
    <property type="match status" value="1"/>
</dbReference>
<evidence type="ECO:0000313" key="9">
    <source>
        <dbReference type="EMBL" id="MBZ7986634.1"/>
    </source>
</evidence>
<evidence type="ECO:0000256" key="7">
    <source>
        <dbReference type="SAM" id="Phobius"/>
    </source>
</evidence>
<dbReference type="PROSITE" id="PS50850">
    <property type="entry name" value="MFS"/>
    <property type="match status" value="1"/>
</dbReference>
<keyword evidence="2" id="KW-0813">Transport</keyword>
<dbReference type="RefSeq" id="WP_224325089.1">
    <property type="nucleotide sequence ID" value="NZ_JACGBB010000001.1"/>
</dbReference>
<comment type="subcellular location">
    <subcellularLocation>
        <location evidence="1">Cell membrane</location>
        <topology evidence="1">Multi-pass membrane protein</topology>
    </subcellularLocation>
</comment>
<dbReference type="SUPFAM" id="SSF103473">
    <property type="entry name" value="MFS general substrate transporter"/>
    <property type="match status" value="1"/>
</dbReference>
<dbReference type="InterPro" id="IPR011701">
    <property type="entry name" value="MFS"/>
</dbReference>
<feature type="transmembrane region" description="Helical" evidence="7">
    <location>
        <begin position="43"/>
        <end position="63"/>
    </location>
</feature>